<dbReference type="KEGG" id="hnv:DDQ68_04425"/>
<protein>
    <recommendedName>
        <fullName evidence="3">L,D-transpeptidase</fullName>
    </recommendedName>
</protein>
<sequence length="181" mass="20181">MKKALLLLLLGGLLALVWYSTHASLDPALLRQAKKEYGAQQAKLANTRFITIIDFRKSICQKRLFVYDVKSQSVVLSTRVAHAFRSGLLYPTKFSNEEGSELSCYGTFLTDKVPYTGRFGRALRVDGITAGVNTNARSRAIVFHADPGFYNFSLACFMTSKAVNERLIAMIKGRSLVVVYK</sequence>
<dbReference type="AlphaFoldDB" id="A0A2Z3GLP9"/>
<dbReference type="InterPro" id="IPR032676">
    <property type="entry name" value="YkuD_2"/>
</dbReference>
<dbReference type="PANTHER" id="PTHR38477">
    <property type="entry name" value="HYPOTHETICAL EXPORTED PROTEIN"/>
    <property type="match status" value="1"/>
</dbReference>
<dbReference type="Proteomes" id="UP000245999">
    <property type="component" value="Chromosome"/>
</dbReference>
<organism evidence="1 2">
    <name type="scientific">Hymenobacter nivis</name>
    <dbReference type="NCBI Taxonomy" id="1850093"/>
    <lineage>
        <taxon>Bacteria</taxon>
        <taxon>Pseudomonadati</taxon>
        <taxon>Bacteroidota</taxon>
        <taxon>Cytophagia</taxon>
        <taxon>Cytophagales</taxon>
        <taxon>Hymenobacteraceae</taxon>
        <taxon>Hymenobacter</taxon>
    </lineage>
</organism>
<name>A0A2Z3GLP9_9BACT</name>
<reference evidence="2" key="1">
    <citation type="submission" date="2018-04" db="EMBL/GenBank/DDBJ databases">
        <title>Complete genome of Antarctic heterotrophic bacterium Hymenobacter nivis.</title>
        <authorList>
            <person name="Terashima M."/>
        </authorList>
    </citation>
    <scope>NUCLEOTIDE SEQUENCE [LARGE SCALE GENOMIC DNA]</scope>
    <source>
        <strain evidence="2">NBRC 111535</strain>
    </source>
</reference>
<keyword evidence="2" id="KW-1185">Reference proteome</keyword>
<dbReference type="Pfam" id="PF13645">
    <property type="entry name" value="YkuD_2"/>
    <property type="match status" value="1"/>
</dbReference>
<dbReference type="EMBL" id="CP029145">
    <property type="protein sequence ID" value="AWM32106.1"/>
    <property type="molecule type" value="Genomic_DNA"/>
</dbReference>
<dbReference type="PANTHER" id="PTHR38477:SF1">
    <property type="entry name" value="MUREIN L,D-TRANSPEPTIDASE CATALYTIC DOMAIN FAMILY PROTEIN"/>
    <property type="match status" value="1"/>
</dbReference>
<dbReference type="RefSeq" id="WP_109655198.1">
    <property type="nucleotide sequence ID" value="NZ_CP029145.1"/>
</dbReference>
<evidence type="ECO:0008006" key="3">
    <source>
        <dbReference type="Google" id="ProtNLM"/>
    </source>
</evidence>
<evidence type="ECO:0000313" key="1">
    <source>
        <dbReference type="EMBL" id="AWM32106.1"/>
    </source>
</evidence>
<dbReference type="OrthoDB" id="1247236at2"/>
<proteinExistence type="predicted"/>
<accession>A0A2Z3GLP9</accession>
<evidence type="ECO:0000313" key="2">
    <source>
        <dbReference type="Proteomes" id="UP000245999"/>
    </source>
</evidence>
<gene>
    <name evidence="1" type="ORF">DDQ68_04425</name>
</gene>